<protein>
    <submittedName>
        <fullName evidence="1">Putative secreted protein</fullName>
    </submittedName>
</protein>
<dbReference type="AlphaFoldDB" id="A0A224Y470"/>
<organism evidence="1">
    <name type="scientific">Panstrongylus lignarius</name>
    <dbReference type="NCBI Taxonomy" id="156445"/>
    <lineage>
        <taxon>Eukaryota</taxon>
        <taxon>Metazoa</taxon>
        <taxon>Ecdysozoa</taxon>
        <taxon>Arthropoda</taxon>
        <taxon>Hexapoda</taxon>
        <taxon>Insecta</taxon>
        <taxon>Pterygota</taxon>
        <taxon>Neoptera</taxon>
        <taxon>Paraneoptera</taxon>
        <taxon>Hemiptera</taxon>
        <taxon>Heteroptera</taxon>
        <taxon>Panheteroptera</taxon>
        <taxon>Cimicomorpha</taxon>
        <taxon>Reduviidae</taxon>
        <taxon>Triatominae</taxon>
        <taxon>Panstrongylus</taxon>
    </lineage>
</organism>
<evidence type="ECO:0000313" key="1">
    <source>
        <dbReference type="EMBL" id="JAW15249.1"/>
    </source>
</evidence>
<sequence length="88" mass="9262">MPSYVSLYLAPLTTVWSLINHMTLGLGKPVTLQQNLAQSPSLTVTGSGLLTKTGDSLSFSSSIFSSGAICHEASISLIFSILFMPLGN</sequence>
<name>A0A224Y470_9HEMI</name>
<accession>A0A224Y470</accession>
<reference evidence="1" key="1">
    <citation type="journal article" date="2018" name="PLoS Negl. Trop. Dis.">
        <title>An insight into the salivary gland and fat body transcriptome of Panstrongylus lignarius (Hemiptera: Heteroptera), the main vector of Chagas disease in Peru.</title>
        <authorList>
            <person name="Nevoa J.C."/>
            <person name="Mendes M.T."/>
            <person name="da Silva M.V."/>
            <person name="Soares S.C."/>
            <person name="Oliveira C.J.F."/>
            <person name="Ribeiro J.M.C."/>
        </authorList>
    </citation>
    <scope>NUCLEOTIDE SEQUENCE</scope>
</reference>
<proteinExistence type="predicted"/>
<dbReference type="EMBL" id="GFTR01001177">
    <property type="protein sequence ID" value="JAW15249.1"/>
    <property type="molecule type" value="Transcribed_RNA"/>
</dbReference>